<organism evidence="2 3">
    <name type="scientific">Sporothrix bragantina</name>
    <dbReference type="NCBI Taxonomy" id="671064"/>
    <lineage>
        <taxon>Eukaryota</taxon>
        <taxon>Fungi</taxon>
        <taxon>Dikarya</taxon>
        <taxon>Ascomycota</taxon>
        <taxon>Pezizomycotina</taxon>
        <taxon>Sordariomycetes</taxon>
        <taxon>Sordariomycetidae</taxon>
        <taxon>Ophiostomatales</taxon>
        <taxon>Ophiostomataceae</taxon>
        <taxon>Sporothrix</taxon>
    </lineage>
</organism>
<evidence type="ECO:0000313" key="2">
    <source>
        <dbReference type="EMBL" id="CAK7218201.1"/>
    </source>
</evidence>
<proteinExistence type="predicted"/>
<name>A0ABP0BFB7_9PEZI</name>
<comment type="caution">
    <text evidence="2">The sequence shown here is derived from an EMBL/GenBank/DDBJ whole genome shotgun (WGS) entry which is preliminary data.</text>
</comment>
<keyword evidence="3" id="KW-1185">Reference proteome</keyword>
<dbReference type="PANTHER" id="PTHR40619:SF3">
    <property type="entry name" value="FUNGAL STAND N-TERMINAL GOODBYE DOMAIN-CONTAINING PROTEIN"/>
    <property type="match status" value="1"/>
</dbReference>
<dbReference type="Proteomes" id="UP001642406">
    <property type="component" value="Unassembled WGS sequence"/>
</dbReference>
<accession>A0ABP0BFB7</accession>
<dbReference type="EMBL" id="CAWUHC010000023">
    <property type="protein sequence ID" value="CAK7218201.1"/>
    <property type="molecule type" value="Genomic_DNA"/>
</dbReference>
<evidence type="ECO:0000313" key="3">
    <source>
        <dbReference type="Proteomes" id="UP001642406"/>
    </source>
</evidence>
<dbReference type="PANTHER" id="PTHR40619">
    <property type="entry name" value="FUNGAL STAND N-TERMINAL GOODBYE DOMAIN-CONTAINING PROTEIN"/>
    <property type="match status" value="1"/>
</dbReference>
<protein>
    <submittedName>
        <fullName evidence="2">Uncharacterized protein</fullName>
    </submittedName>
</protein>
<sequence>MYLRRHGEEIHQALDVRVNPTTYSEERQQLEVLVTPNVKAALEWYRKENNDVTFDVFNCSWDDLFDQMARAQGEHEARVNRKGNWFKYLWRKAGSKKEAIEPWLQLIPDEQELRRSLTPVPSREEELILSPDELLDILGVSMDTVNDDLRLAIRQGSDFSRKAHEQAQSLFGEPRFESWMGSPKAKLLLVDGNDASAARKMMSPMSHLCAQMSSALEGAHGRDNVILLHFWCSMHTDIDTEARGPRGMVRALLVQLMAALLSRNHRTQFNFGPVREREFIADLKHGNLEALRRAFVELLIMVPRQMPIFVIIDNVAVFENDPFQDDLYTVVSMIGDFVSANRRIIKVLMTCPYRDTSLVQRRLVSRNEHVVLEIGGRGGLGRITEQSVLSHISKDFSDSSPRDYRDVETPEQFRR</sequence>
<evidence type="ECO:0000256" key="1">
    <source>
        <dbReference type="SAM" id="MobiDB-lite"/>
    </source>
</evidence>
<feature type="region of interest" description="Disordered" evidence="1">
    <location>
        <begin position="395"/>
        <end position="415"/>
    </location>
</feature>
<gene>
    <name evidence="2" type="ORF">SBRCBS47491_003429</name>
</gene>
<reference evidence="2 3" key="1">
    <citation type="submission" date="2024-01" db="EMBL/GenBank/DDBJ databases">
        <authorList>
            <person name="Allen C."/>
            <person name="Tagirdzhanova G."/>
        </authorList>
    </citation>
    <scope>NUCLEOTIDE SEQUENCE [LARGE SCALE GENOMIC DNA]</scope>
</reference>